<dbReference type="InterPro" id="IPR003406">
    <property type="entry name" value="Glyco_trans_14"/>
</dbReference>
<keyword evidence="5" id="KW-0812">Transmembrane</keyword>
<sequence>MPELNSEPMDDQLRDVKGDTIVKRSSEKLQGPPHGFKVVKGSAYGTFSRAFVAFVLLDKRAQDLLRWCQDVRSPDEYFWATLHHSKTVPVPGAYTAGEPDKKPWLTVYASWGGVDPCATIRKRSVCIFSPEDLPGLLERRELFANKFYITHYPAALHCLDEMLYSLTNTGATRDLSYYDKLPFTATRL</sequence>
<evidence type="ECO:0000256" key="1">
    <source>
        <dbReference type="ARBA" id="ARBA00004606"/>
    </source>
</evidence>
<keyword evidence="9" id="KW-0325">Glycoprotein</keyword>
<dbReference type="EMBL" id="BLXT01002187">
    <property type="protein sequence ID" value="GFN91898.1"/>
    <property type="molecule type" value="Genomic_DNA"/>
</dbReference>
<protein>
    <submittedName>
        <fullName evidence="11">Beta-1,3-galactosyl-o-glycosyl-glycoprotein beta-1,6-n-acetylglucosaminyltransferase-like</fullName>
    </submittedName>
</protein>
<name>A0AAV3ZDC9_9GAST</name>
<keyword evidence="7" id="KW-1133">Transmembrane helix</keyword>
<keyword evidence="3" id="KW-0328">Glycosyltransferase</keyword>
<keyword evidence="6" id="KW-0735">Signal-anchor</keyword>
<evidence type="ECO:0000256" key="8">
    <source>
        <dbReference type="ARBA" id="ARBA00023136"/>
    </source>
</evidence>
<comment type="subcellular location">
    <subcellularLocation>
        <location evidence="1">Membrane</location>
        <topology evidence="1">Single-pass type II membrane protein</topology>
    </subcellularLocation>
</comment>
<keyword evidence="12" id="KW-1185">Reference proteome</keyword>
<keyword evidence="4" id="KW-0808">Transferase</keyword>
<evidence type="ECO:0000256" key="10">
    <source>
        <dbReference type="ARBA" id="ARBA00038150"/>
    </source>
</evidence>
<evidence type="ECO:0000313" key="11">
    <source>
        <dbReference type="EMBL" id="GFN91898.1"/>
    </source>
</evidence>
<accession>A0AAV3ZDC9</accession>
<evidence type="ECO:0000256" key="6">
    <source>
        <dbReference type="ARBA" id="ARBA00022968"/>
    </source>
</evidence>
<evidence type="ECO:0000313" key="12">
    <source>
        <dbReference type="Proteomes" id="UP000735302"/>
    </source>
</evidence>
<comment type="caution">
    <text evidence="11">The sequence shown here is derived from an EMBL/GenBank/DDBJ whole genome shotgun (WGS) entry which is preliminary data.</text>
</comment>
<evidence type="ECO:0000256" key="2">
    <source>
        <dbReference type="ARBA" id="ARBA00004922"/>
    </source>
</evidence>
<proteinExistence type="inferred from homology"/>
<dbReference type="Pfam" id="PF02485">
    <property type="entry name" value="Branch"/>
    <property type="match status" value="1"/>
</dbReference>
<comment type="pathway">
    <text evidence="2">Protein modification; protein glycosylation.</text>
</comment>
<dbReference type="PANTHER" id="PTHR19297:SF181">
    <property type="entry name" value="PROTEIN XYLOSYLTRANSFERASE"/>
    <property type="match status" value="1"/>
</dbReference>
<evidence type="ECO:0000256" key="7">
    <source>
        <dbReference type="ARBA" id="ARBA00022989"/>
    </source>
</evidence>
<dbReference type="GO" id="GO:0016020">
    <property type="term" value="C:membrane"/>
    <property type="evidence" value="ECO:0007669"/>
    <property type="project" value="UniProtKB-SubCell"/>
</dbReference>
<dbReference type="Proteomes" id="UP000735302">
    <property type="component" value="Unassembled WGS sequence"/>
</dbReference>
<evidence type="ECO:0000256" key="5">
    <source>
        <dbReference type="ARBA" id="ARBA00022692"/>
    </source>
</evidence>
<keyword evidence="8" id="KW-0472">Membrane</keyword>
<evidence type="ECO:0000256" key="3">
    <source>
        <dbReference type="ARBA" id="ARBA00022676"/>
    </source>
</evidence>
<reference evidence="11 12" key="1">
    <citation type="journal article" date="2021" name="Elife">
        <title>Chloroplast acquisition without the gene transfer in kleptoplastic sea slugs, Plakobranchus ocellatus.</title>
        <authorList>
            <person name="Maeda T."/>
            <person name="Takahashi S."/>
            <person name="Yoshida T."/>
            <person name="Shimamura S."/>
            <person name="Takaki Y."/>
            <person name="Nagai Y."/>
            <person name="Toyoda A."/>
            <person name="Suzuki Y."/>
            <person name="Arimoto A."/>
            <person name="Ishii H."/>
            <person name="Satoh N."/>
            <person name="Nishiyama T."/>
            <person name="Hasebe M."/>
            <person name="Maruyama T."/>
            <person name="Minagawa J."/>
            <person name="Obokata J."/>
            <person name="Shigenobu S."/>
        </authorList>
    </citation>
    <scope>NUCLEOTIDE SEQUENCE [LARGE SCALE GENOMIC DNA]</scope>
</reference>
<comment type="similarity">
    <text evidence="10">Belongs to the glycosyltransferase 14 family.</text>
</comment>
<evidence type="ECO:0000256" key="9">
    <source>
        <dbReference type="ARBA" id="ARBA00023180"/>
    </source>
</evidence>
<organism evidence="11 12">
    <name type="scientific">Plakobranchus ocellatus</name>
    <dbReference type="NCBI Taxonomy" id="259542"/>
    <lineage>
        <taxon>Eukaryota</taxon>
        <taxon>Metazoa</taxon>
        <taxon>Spiralia</taxon>
        <taxon>Lophotrochozoa</taxon>
        <taxon>Mollusca</taxon>
        <taxon>Gastropoda</taxon>
        <taxon>Heterobranchia</taxon>
        <taxon>Euthyneura</taxon>
        <taxon>Panpulmonata</taxon>
        <taxon>Sacoglossa</taxon>
        <taxon>Placobranchoidea</taxon>
        <taxon>Plakobranchidae</taxon>
        <taxon>Plakobranchus</taxon>
    </lineage>
</organism>
<dbReference type="GO" id="GO:0008375">
    <property type="term" value="F:acetylglucosaminyltransferase activity"/>
    <property type="evidence" value="ECO:0007669"/>
    <property type="project" value="TreeGrafter"/>
</dbReference>
<dbReference type="AlphaFoldDB" id="A0AAV3ZDC9"/>
<evidence type="ECO:0000256" key="4">
    <source>
        <dbReference type="ARBA" id="ARBA00022679"/>
    </source>
</evidence>
<dbReference type="PANTHER" id="PTHR19297">
    <property type="entry name" value="GLYCOSYLTRANSFERASE 14 FAMILY MEMBER"/>
    <property type="match status" value="1"/>
</dbReference>
<gene>
    <name evidence="11" type="ORF">PoB_001840400</name>
</gene>